<comment type="caution">
    <text evidence="2">The sequence shown here is derived from an EMBL/GenBank/DDBJ whole genome shotgun (WGS) entry which is preliminary data.</text>
</comment>
<feature type="compositionally biased region" description="Basic and acidic residues" evidence="1">
    <location>
        <begin position="102"/>
        <end position="124"/>
    </location>
</feature>
<proteinExistence type="predicted"/>
<evidence type="ECO:0000256" key="1">
    <source>
        <dbReference type="SAM" id="MobiDB-lite"/>
    </source>
</evidence>
<feature type="region of interest" description="Disordered" evidence="1">
    <location>
        <begin position="97"/>
        <end position="128"/>
    </location>
</feature>
<keyword evidence="3" id="KW-1185">Reference proteome</keyword>
<accession>A0ABR2IGZ8</accession>
<dbReference type="Proteomes" id="UP001390339">
    <property type="component" value="Unassembled WGS sequence"/>
</dbReference>
<gene>
    <name evidence="2" type="ORF">PGQ11_008804</name>
</gene>
<name>A0ABR2IGZ8_9PEZI</name>
<feature type="compositionally biased region" description="Polar residues" evidence="1">
    <location>
        <begin position="141"/>
        <end position="150"/>
    </location>
</feature>
<evidence type="ECO:0000313" key="3">
    <source>
        <dbReference type="Proteomes" id="UP001390339"/>
    </source>
</evidence>
<dbReference type="EMBL" id="JAPCWZ010000005">
    <property type="protein sequence ID" value="KAK8862569.1"/>
    <property type="molecule type" value="Genomic_DNA"/>
</dbReference>
<feature type="compositionally biased region" description="Polar residues" evidence="1">
    <location>
        <begin position="1"/>
        <end position="18"/>
    </location>
</feature>
<evidence type="ECO:0000313" key="2">
    <source>
        <dbReference type="EMBL" id="KAK8862569.1"/>
    </source>
</evidence>
<organism evidence="2 3">
    <name type="scientific">Apiospora arundinis</name>
    <dbReference type="NCBI Taxonomy" id="335852"/>
    <lineage>
        <taxon>Eukaryota</taxon>
        <taxon>Fungi</taxon>
        <taxon>Dikarya</taxon>
        <taxon>Ascomycota</taxon>
        <taxon>Pezizomycotina</taxon>
        <taxon>Sordariomycetes</taxon>
        <taxon>Xylariomycetidae</taxon>
        <taxon>Amphisphaeriales</taxon>
        <taxon>Apiosporaceae</taxon>
        <taxon>Apiospora</taxon>
    </lineage>
</organism>
<feature type="compositionally biased region" description="Low complexity" evidence="1">
    <location>
        <begin position="180"/>
        <end position="192"/>
    </location>
</feature>
<sequence>MSNSTVTNRSGSSNSSAPTRPISCDSARGRESLSQGIGSQLELIKAFTLTSGFWARWFRYLVLLALAVRILHHSGRIFKHYGSRLFQAVKRFGGWAKGGGDNGRHDRQQDDRHDDHAGKARENQDPPSVCAVCHSQLSRSSQKVSPSSALIPSKQPLLRNASPTFSPAPPSRSYTAPLTSSSRPASRACSAPLLLEQERRRRTTTTTPPMTRKKNFRNDRPLFR</sequence>
<feature type="region of interest" description="Disordered" evidence="1">
    <location>
        <begin position="141"/>
        <end position="224"/>
    </location>
</feature>
<protein>
    <submittedName>
        <fullName evidence="2">Uncharacterized protein</fullName>
    </submittedName>
</protein>
<reference evidence="2 3" key="1">
    <citation type="journal article" date="2024" name="IMA Fungus">
        <title>Apiospora arundinis, a panoply of carbohydrate-active enzymes and secondary metabolites.</title>
        <authorList>
            <person name="Sorensen T."/>
            <person name="Petersen C."/>
            <person name="Muurmann A.T."/>
            <person name="Christiansen J.V."/>
            <person name="Brundto M.L."/>
            <person name="Overgaard C.K."/>
            <person name="Boysen A.T."/>
            <person name="Wollenberg R.D."/>
            <person name="Larsen T.O."/>
            <person name="Sorensen J.L."/>
            <person name="Nielsen K.L."/>
            <person name="Sondergaard T.E."/>
        </authorList>
    </citation>
    <scope>NUCLEOTIDE SEQUENCE [LARGE SCALE GENOMIC DNA]</scope>
    <source>
        <strain evidence="2 3">AAU 773</strain>
    </source>
</reference>
<feature type="region of interest" description="Disordered" evidence="1">
    <location>
        <begin position="1"/>
        <end position="30"/>
    </location>
</feature>